<dbReference type="Pfam" id="PF22595">
    <property type="entry name" value="CFAP107"/>
    <property type="match status" value="1"/>
</dbReference>
<keyword evidence="11" id="KW-1185">Reference proteome</keyword>
<dbReference type="AlphaFoldDB" id="A0A9Q0ECF8"/>
<keyword evidence="3" id="KW-0282">Flagellum</keyword>
<sequence>MSALSRTREDKWSQPGWRIEQKYTNKALTGNWVEERLKFSREVQAASSTYSADYQPQWGSRPDVSVRRASLQRAEGLPSTQFFAHHATPASHYLVTLYDESYGRRGSSAPPDRRTWHHDSLSWRPERSDHPMAGPPTNFGLLASRKRCGVDGPSPPPPPPAWLPSLSESQSTYRNPPSGSLSQSRRGRAPRLLSSHFHGPNRTNKDLRLREPRPLLLVPDHRYSLPIPLRTLPLCSHAGVDIMD</sequence>
<comment type="subunit">
    <text evidence="8">Microtubule inner protein component of sperm flagellar doublet microtubules.</text>
</comment>
<keyword evidence="5" id="KW-0206">Cytoskeleton</keyword>
<dbReference type="GO" id="GO:0030317">
    <property type="term" value="P:flagellated sperm motility"/>
    <property type="evidence" value="ECO:0007669"/>
    <property type="project" value="InterPro"/>
</dbReference>
<evidence type="ECO:0000256" key="4">
    <source>
        <dbReference type="ARBA" id="ARBA00023069"/>
    </source>
</evidence>
<organism evidence="10 11">
    <name type="scientific">Muraenolepis orangiensis</name>
    <name type="common">Patagonian moray cod</name>
    <dbReference type="NCBI Taxonomy" id="630683"/>
    <lineage>
        <taxon>Eukaryota</taxon>
        <taxon>Metazoa</taxon>
        <taxon>Chordata</taxon>
        <taxon>Craniata</taxon>
        <taxon>Vertebrata</taxon>
        <taxon>Euteleostomi</taxon>
        <taxon>Actinopterygii</taxon>
        <taxon>Neopterygii</taxon>
        <taxon>Teleostei</taxon>
        <taxon>Neoteleostei</taxon>
        <taxon>Acanthomorphata</taxon>
        <taxon>Zeiogadaria</taxon>
        <taxon>Gadariae</taxon>
        <taxon>Gadiformes</taxon>
        <taxon>Muraenolepidoidei</taxon>
        <taxon>Muraenolepididae</taxon>
        <taxon>Muraenolepis</taxon>
    </lineage>
</organism>
<evidence type="ECO:0000256" key="1">
    <source>
        <dbReference type="ARBA" id="ARBA00004611"/>
    </source>
</evidence>
<evidence type="ECO:0000256" key="3">
    <source>
        <dbReference type="ARBA" id="ARBA00022846"/>
    </source>
</evidence>
<name>A0A9Q0ECF8_9TELE</name>
<keyword evidence="2" id="KW-0963">Cytoplasm</keyword>
<comment type="subcellular location">
    <subcellularLocation>
        <location evidence="1">Cytoplasm</location>
        <location evidence="1">Cytoskeleton</location>
        <location evidence="1">Flagellum axoneme</location>
    </subcellularLocation>
</comment>
<dbReference type="InterPro" id="IPR054709">
    <property type="entry name" value="CFAP107"/>
</dbReference>
<dbReference type="PANTHER" id="PTHR31180">
    <property type="entry name" value="CILIA- AND FLAGELLA-ASSOCIATED PROTEIN 107-RELATED"/>
    <property type="match status" value="1"/>
</dbReference>
<reference evidence="10" key="1">
    <citation type="submission" date="2022-07" db="EMBL/GenBank/DDBJ databases">
        <title>Chromosome-level genome of Muraenolepis orangiensis.</title>
        <authorList>
            <person name="Kim J."/>
        </authorList>
    </citation>
    <scope>NUCLEOTIDE SEQUENCE</scope>
    <source>
        <strain evidence="10">KU_S4_2022</strain>
        <tissue evidence="10">Muscle</tissue>
    </source>
</reference>
<evidence type="ECO:0000256" key="9">
    <source>
        <dbReference type="SAM" id="MobiDB-lite"/>
    </source>
</evidence>
<protein>
    <submittedName>
        <fullName evidence="10">Uncharacterized protein</fullName>
    </submittedName>
</protein>
<gene>
    <name evidence="10" type="ORF">NHX12_029668</name>
</gene>
<evidence type="ECO:0000256" key="2">
    <source>
        <dbReference type="ARBA" id="ARBA00022490"/>
    </source>
</evidence>
<keyword evidence="4" id="KW-0969">Cilium</keyword>
<proteinExistence type="predicted"/>
<feature type="region of interest" description="Disordered" evidence="9">
    <location>
        <begin position="124"/>
        <end position="207"/>
    </location>
</feature>
<comment type="caution">
    <text evidence="10">The sequence shown here is derived from an EMBL/GenBank/DDBJ whole genome shotgun (WGS) entry which is preliminary data.</text>
</comment>
<accession>A0A9Q0ECF8</accession>
<dbReference type="InterPro" id="IPR037662">
    <property type="entry name" value="CFAP68/107"/>
</dbReference>
<dbReference type="PANTHER" id="PTHR31180:SF2">
    <property type="entry name" value="CILIA- AND FLAGELLA-ASSOCIATED PROTEIN 107"/>
    <property type="match status" value="1"/>
</dbReference>
<keyword evidence="6" id="KW-0966">Cell projection</keyword>
<dbReference type="EMBL" id="JANIIK010000046">
    <property type="protein sequence ID" value="KAJ3601907.1"/>
    <property type="molecule type" value="Genomic_DNA"/>
</dbReference>
<evidence type="ECO:0000256" key="6">
    <source>
        <dbReference type="ARBA" id="ARBA00023273"/>
    </source>
</evidence>
<comment type="function">
    <text evidence="7">Microtubule inner protein (MIP) part of the dynein-decorated doublet microtubules (DMTs) in cilia axoneme, which is required for motile cilia beating.</text>
</comment>
<feature type="compositionally biased region" description="Pro residues" evidence="9">
    <location>
        <begin position="153"/>
        <end position="162"/>
    </location>
</feature>
<evidence type="ECO:0000256" key="5">
    <source>
        <dbReference type="ARBA" id="ARBA00023212"/>
    </source>
</evidence>
<evidence type="ECO:0000256" key="7">
    <source>
        <dbReference type="ARBA" id="ARBA00035003"/>
    </source>
</evidence>
<feature type="compositionally biased region" description="Polar residues" evidence="9">
    <location>
        <begin position="170"/>
        <end position="184"/>
    </location>
</feature>
<evidence type="ECO:0000313" key="10">
    <source>
        <dbReference type="EMBL" id="KAJ3601907.1"/>
    </source>
</evidence>
<dbReference type="OrthoDB" id="8185227at2759"/>
<dbReference type="Proteomes" id="UP001148018">
    <property type="component" value="Unassembled WGS sequence"/>
</dbReference>
<evidence type="ECO:0000313" key="11">
    <source>
        <dbReference type="Proteomes" id="UP001148018"/>
    </source>
</evidence>
<dbReference type="GO" id="GO:0005879">
    <property type="term" value="C:axonemal microtubule"/>
    <property type="evidence" value="ECO:0007669"/>
    <property type="project" value="TreeGrafter"/>
</dbReference>
<evidence type="ECO:0000256" key="8">
    <source>
        <dbReference type="ARBA" id="ARBA00046435"/>
    </source>
</evidence>